<dbReference type="NCBIfam" id="TIGR01451">
    <property type="entry name" value="B_ant_repeat"/>
    <property type="match status" value="1"/>
</dbReference>
<name>A0ABW3Y3H5_9FLAO</name>
<dbReference type="Pfam" id="PF13585">
    <property type="entry name" value="CHU_C"/>
    <property type="match status" value="1"/>
</dbReference>
<gene>
    <name evidence="1" type="ORF">ACFQ39_12430</name>
</gene>
<accession>A0ABW3Y3H5</accession>
<protein>
    <submittedName>
        <fullName evidence="1">T9SS type B sorting domain-containing protein</fullName>
    </submittedName>
</protein>
<sequence length="1059" mass="116735">MKLFKLNWGLILACILFYTQGFSQTIVPFQKRYENVGINGDLTMIGNAILNNSPNMPYNGTGINNDFDMVYVDIDNDPSTFSSSSADFNLASCDRIVYAGLYWGSVLAPSNSNANQVKFKTPGGSYQNITADVSLDDVIYYKDVTTIVKNSSNKSGSYFVANVVSTLGRNMAAGWTLVLVIEGPSYSRKFISTFDGFNHVDRNNNSESFYYTGFKTPPAPSPVEGRVGVAALEGDLRLTGDRMAFRADSKPSFSYLYDAENTQDNFFNSKITIDGALVTNRNLNSSNSLSWDQKIIDLTTLNAGNSILGNDETGVTVRVESSGDEIWTFLNTFAVEIIEPVLKVVTRVEDTNGNEITHSSPVPLGATVWYEITFENVGTDNATNTYILNNIPSNVTLDQNSLVLPAGVTSNYNTQTRQLRFDVDKSLVQKKGLSQPHQIRYQVTASNNCFDYTDACTNLLENSIESYYDGEQSGTNIAGTPGFNSINGCGLGTAGSMDLFVDTSSCSFDSELYLCNDTLTFSGDDGYDTYIWTNAQGQVIGNTKEITVNGPGVYTATQRRTGCTETIRKVTVLGLDVTLTPVDALCKDSADGKVVVKINEASTAYNYELFRNGAVIDSKIGISSDTHTFTGLDIGNYEVRSQKADGCFTITPFSIAEPTLLVASSVKINNVTTCNGDVLNGKIRAAGTGGTLPYTFSIDGGNTYQTEDLFSVPTEKTYEVFVKDANGCIAITTVDVGFDPEILYEITSEDVVCPGDNDGKISINLTNDQGYKVTYSIDGGANYQTSPEFRNLVAGEYNVIIKKEKDLNVCETVKSFAINTLIDLKLEATTDFSCDSGGNLIVASVDPIYDGLVTFTLDGSINQSTGIFENVPKGNHIVTVKHNEYGCNGIPAEVFVEEYIPLDFTIENTFINEYTVMVTGGKPGYEYSFDSPNNFSSDNVLRIRKSKEYTFYVRDEKGCVEEKTAFLEFLDIEIPDFFTPEGDGINDEWYPYNIEIYPNISVKIFDRYQRLIKSYKGNQYSWDGNYENKPLPSGDYWYVIKLNETSDNREYKGHFTLIR</sequence>
<reference evidence="2" key="1">
    <citation type="journal article" date="2019" name="Int. J. Syst. Evol. Microbiol.">
        <title>The Global Catalogue of Microorganisms (GCM) 10K type strain sequencing project: providing services to taxonomists for standard genome sequencing and annotation.</title>
        <authorList>
            <consortium name="The Broad Institute Genomics Platform"/>
            <consortium name="The Broad Institute Genome Sequencing Center for Infectious Disease"/>
            <person name="Wu L."/>
            <person name="Ma J."/>
        </authorList>
    </citation>
    <scope>NUCLEOTIDE SEQUENCE [LARGE SCALE GENOMIC DNA]</scope>
    <source>
        <strain evidence="2">CCUG 61485</strain>
    </source>
</reference>
<evidence type="ECO:0000313" key="2">
    <source>
        <dbReference type="Proteomes" id="UP001597201"/>
    </source>
</evidence>
<evidence type="ECO:0000313" key="1">
    <source>
        <dbReference type="EMBL" id="MFD1316427.1"/>
    </source>
</evidence>
<comment type="caution">
    <text evidence="1">The sequence shown here is derived from an EMBL/GenBank/DDBJ whole genome shotgun (WGS) entry which is preliminary data.</text>
</comment>
<dbReference type="NCBIfam" id="TIGR04131">
    <property type="entry name" value="Bac_Flav_CTERM"/>
    <property type="match status" value="1"/>
</dbReference>
<proteinExistence type="predicted"/>
<dbReference type="Proteomes" id="UP001597201">
    <property type="component" value="Unassembled WGS sequence"/>
</dbReference>
<dbReference type="RefSeq" id="WP_377179393.1">
    <property type="nucleotide sequence ID" value="NZ_JBHTMY010000003.1"/>
</dbReference>
<keyword evidence="2" id="KW-1185">Reference proteome</keyword>
<dbReference type="InterPro" id="IPR026341">
    <property type="entry name" value="T9SS_type_B"/>
</dbReference>
<dbReference type="InterPro" id="IPR047589">
    <property type="entry name" value="DUF11_rpt"/>
</dbReference>
<organism evidence="1 2">
    <name type="scientific">Namhaeicola litoreus</name>
    <dbReference type="NCBI Taxonomy" id="1052145"/>
    <lineage>
        <taxon>Bacteria</taxon>
        <taxon>Pseudomonadati</taxon>
        <taxon>Bacteroidota</taxon>
        <taxon>Flavobacteriia</taxon>
        <taxon>Flavobacteriales</taxon>
        <taxon>Flavobacteriaceae</taxon>
        <taxon>Namhaeicola</taxon>
    </lineage>
</organism>
<dbReference type="EMBL" id="JBHTMY010000003">
    <property type="protein sequence ID" value="MFD1316427.1"/>
    <property type="molecule type" value="Genomic_DNA"/>
</dbReference>